<dbReference type="GeneID" id="8855349"/>
<proteinExistence type="predicted"/>
<keyword evidence="3" id="KW-1185">Reference proteome</keyword>
<dbReference type="InParanoid" id="D2UZI8"/>
<organism evidence="3">
    <name type="scientific">Naegleria gruberi</name>
    <name type="common">Amoeba</name>
    <dbReference type="NCBI Taxonomy" id="5762"/>
    <lineage>
        <taxon>Eukaryota</taxon>
        <taxon>Discoba</taxon>
        <taxon>Heterolobosea</taxon>
        <taxon>Tetramitia</taxon>
        <taxon>Eutetramitia</taxon>
        <taxon>Vahlkampfiidae</taxon>
        <taxon>Naegleria</taxon>
    </lineage>
</organism>
<feature type="region of interest" description="Disordered" evidence="1">
    <location>
        <begin position="26"/>
        <end position="46"/>
    </location>
</feature>
<feature type="region of interest" description="Disordered" evidence="1">
    <location>
        <begin position="243"/>
        <end position="278"/>
    </location>
</feature>
<accession>D2UZI8</accession>
<name>D2UZI8_NAEGR</name>
<dbReference type="KEGG" id="ngr:NAEGRDRAFT_61953"/>
<gene>
    <name evidence="2" type="ORF">NAEGRDRAFT_61953</name>
</gene>
<feature type="compositionally biased region" description="Basic and acidic residues" evidence="1">
    <location>
        <begin position="243"/>
        <end position="264"/>
    </location>
</feature>
<dbReference type="EMBL" id="GG738846">
    <property type="protein sequence ID" value="EFC50159.1"/>
    <property type="molecule type" value="Genomic_DNA"/>
</dbReference>
<dbReference type="RefSeq" id="XP_002682903.1">
    <property type="nucleotide sequence ID" value="XM_002682857.1"/>
</dbReference>
<dbReference type="Proteomes" id="UP000006671">
    <property type="component" value="Unassembled WGS sequence"/>
</dbReference>
<dbReference type="OrthoDB" id="10497034at2759"/>
<evidence type="ECO:0000313" key="2">
    <source>
        <dbReference type="EMBL" id="EFC50159.1"/>
    </source>
</evidence>
<protein>
    <submittedName>
        <fullName evidence="2">Predicted protein</fullName>
    </submittedName>
</protein>
<evidence type="ECO:0000313" key="3">
    <source>
        <dbReference type="Proteomes" id="UP000006671"/>
    </source>
</evidence>
<sequence>MISSEELLATNASSNNNSITSVTMAAVSGSSESSSRKKKSSSNSSEKIVRNKKVECGFNMIFNCYTFPEPINASSANIEKIYQLVRERLKNEIVETGKLREENIIENAKNSKFAMETDVDQESFDTKILKHRKTIRYKITEELQSKLYYGVDEPHQSIFAYIFELHDPFKLHIYTTENMKGKKSRNIIKFDIYKKVKIASLITTFTLGLIILETNISSTSEKMATVHILNGTHVFDKMMDNEKKRRDPSYYEEERKKAKLERQASDSNFDDEEESVGEPVEEALLRETVKDLITSNKFTSVSLYLRDLLTSIASEQDVDKILSKIPEAEKKDFISLLSKVASNATLPLMNYSLDSSTATFTTASTISTNQQHQSSIATDMLDEMNDNPSGVNLLNNYFD</sequence>
<dbReference type="AlphaFoldDB" id="D2UZI8"/>
<dbReference type="VEuPathDB" id="AmoebaDB:NAEGRDRAFT_61953"/>
<evidence type="ECO:0000256" key="1">
    <source>
        <dbReference type="SAM" id="MobiDB-lite"/>
    </source>
</evidence>
<feature type="compositionally biased region" description="Acidic residues" evidence="1">
    <location>
        <begin position="268"/>
        <end position="278"/>
    </location>
</feature>
<reference evidence="2 3" key="1">
    <citation type="journal article" date="2010" name="Cell">
        <title>The genome of Naegleria gruberi illuminates early eukaryotic versatility.</title>
        <authorList>
            <person name="Fritz-Laylin L.K."/>
            <person name="Prochnik S.E."/>
            <person name="Ginger M.L."/>
            <person name="Dacks J.B."/>
            <person name="Carpenter M.L."/>
            <person name="Field M.C."/>
            <person name="Kuo A."/>
            <person name="Paredez A."/>
            <person name="Chapman J."/>
            <person name="Pham J."/>
            <person name="Shu S."/>
            <person name="Neupane R."/>
            <person name="Cipriano M."/>
            <person name="Mancuso J."/>
            <person name="Tu H."/>
            <person name="Salamov A."/>
            <person name="Lindquist E."/>
            <person name="Shapiro H."/>
            <person name="Lucas S."/>
            <person name="Grigoriev I.V."/>
            <person name="Cande W.Z."/>
            <person name="Fulton C."/>
            <person name="Rokhsar D.S."/>
            <person name="Dawson S.C."/>
        </authorList>
    </citation>
    <scope>NUCLEOTIDE SEQUENCE [LARGE SCALE GENOMIC DNA]</scope>
    <source>
        <strain evidence="2 3">NEG-M</strain>
    </source>
</reference>